<name>A0A077ELA7_9FLAO</name>
<gene>
    <name evidence="1" type="ORF">BD94_3224</name>
</gene>
<sequence>MKCLFFFMVFPLFFFSQNVNKEKDSIEEVRLKEYMEMQKELHKDFVKRCSEDSIRAVNDSKKQYSYFINRPAPSGADKVEKKEIGILLEKEGVKWGGTWMGTDLHGYYSDNQCYYFVSNQISENKFGKDFFEEIQYKAAKLFIKNNPDFVFDFTRNELDLRKKDTTMLLDFNDYDKAHQFIIDEFWRQSPLPNNYIKSKDEDLNMVTYDSILGKYEFKEVPGIEGAFVISKSGTIKNIEFHTVFLNESNSKYKSYFETSLKKLIKKLKWRTNTFKGIPINSYEHIYIKFP</sequence>
<evidence type="ECO:0000313" key="2">
    <source>
        <dbReference type="Proteomes" id="UP000028933"/>
    </source>
</evidence>
<dbReference type="eggNOG" id="ENOG503480H">
    <property type="taxonomic scope" value="Bacteria"/>
</dbReference>
<dbReference type="KEGG" id="eao:BD94_3224"/>
<dbReference type="Proteomes" id="UP000028933">
    <property type="component" value="Chromosome"/>
</dbReference>
<dbReference type="HOGENOM" id="CLU_1040910_0_0_10"/>
<organism evidence="1 2">
    <name type="scientific">Elizabethkingia anophelis NUHP1</name>
    <dbReference type="NCBI Taxonomy" id="1338011"/>
    <lineage>
        <taxon>Bacteria</taxon>
        <taxon>Pseudomonadati</taxon>
        <taxon>Bacteroidota</taxon>
        <taxon>Flavobacteriia</taxon>
        <taxon>Flavobacteriales</taxon>
        <taxon>Weeksellaceae</taxon>
        <taxon>Elizabethkingia</taxon>
    </lineage>
</organism>
<dbReference type="EMBL" id="CP007547">
    <property type="protein sequence ID" value="AIL46999.1"/>
    <property type="molecule type" value="Genomic_DNA"/>
</dbReference>
<reference evidence="1 2" key="1">
    <citation type="journal article" date="2013" name="Lancet">
        <title>First case of E anophelis outbreak in an intensive-care unit.</title>
        <authorList>
            <person name="Teo J."/>
            <person name="Tan S.Y."/>
            <person name="Tay M."/>
            <person name="Ding Y."/>
            <person name="Kjelleberg S."/>
            <person name="Givskov M."/>
            <person name="Lin R.T."/>
            <person name="Yang L."/>
        </authorList>
    </citation>
    <scope>NUCLEOTIDE SEQUENCE [LARGE SCALE GENOMIC DNA]</scope>
    <source>
        <strain evidence="1 2">NUHP1</strain>
    </source>
</reference>
<protein>
    <submittedName>
        <fullName evidence="1">Uncharacterized protein</fullName>
    </submittedName>
</protein>
<proteinExistence type="predicted"/>
<accession>A0A077ELA7</accession>
<dbReference type="RefSeq" id="WP_024566329.1">
    <property type="nucleotide sequence ID" value="NZ_CP007547.1"/>
</dbReference>
<dbReference type="AlphaFoldDB" id="A0A077ELA7"/>
<evidence type="ECO:0000313" key="1">
    <source>
        <dbReference type="EMBL" id="AIL46999.1"/>
    </source>
</evidence>